<evidence type="ECO:0000313" key="3">
    <source>
        <dbReference type="EMBL" id="TVY99959.1"/>
    </source>
</evidence>
<name>A0A6P2BLY8_9ACTN</name>
<dbReference type="PIRSF" id="PIRSF016578">
    <property type="entry name" value="HsaA"/>
    <property type="match status" value="1"/>
</dbReference>
<dbReference type="InterPro" id="IPR046373">
    <property type="entry name" value="Acyl-CoA_Oxase/DH_mid-dom_sf"/>
</dbReference>
<dbReference type="AlphaFoldDB" id="A0A6P2BLY8"/>
<dbReference type="EMBL" id="RPFW01000011">
    <property type="protein sequence ID" value="TVY99959.1"/>
    <property type="molecule type" value="Genomic_DNA"/>
</dbReference>
<sequence>MSLPPGGGSAARSASDRFLSATGRRISAEARNLIPLLRDQAPASEQLTHLTSAAIEALTAAGIFKMTMPLEWGGLALGARDLVEVISTVSEGDGSAGWYAFVGVGLRNALMLDQRAVDEIAANAAGHAGPLVVGASVFATTVGAGRRVDGGWMVKGKWAFGSGCRHAPYALVGVEFDPAHGSGRGVCVLERGQYEIVDDWHVMGLAGTSSNGLKADEEVFVPDYRFMDLAEVPARLETVRERYSGLAFRQSGPALLLVVSLSGVAVTLGMARGALAAFIEQAPKRKPFNLPYPTVADMPSVHVAAGRARAMIDTAAAVIEGWASEVDARAEQDRGFGPDEESQITLGLAYASSLCEGAINGLQRTLGSSTASLNNPIQRFARDARVLNSHGALRLDPQAEITGRRLLGLEPFLMMGGAVPDVSAR</sequence>
<dbReference type="Gene3D" id="1.10.540.10">
    <property type="entry name" value="Acyl-CoA dehydrogenase/oxidase, N-terminal domain"/>
    <property type="match status" value="1"/>
</dbReference>
<evidence type="ECO:0000259" key="2">
    <source>
        <dbReference type="Pfam" id="PF08028"/>
    </source>
</evidence>
<proteinExistence type="predicted"/>
<dbReference type="Pfam" id="PF08028">
    <property type="entry name" value="Acyl-CoA_dh_2"/>
    <property type="match status" value="1"/>
</dbReference>
<protein>
    <submittedName>
        <fullName evidence="3">Oxidoreductase</fullName>
    </submittedName>
</protein>
<keyword evidence="1" id="KW-0560">Oxidoreductase</keyword>
<accession>A0A6P2BLY8</accession>
<dbReference type="SUPFAM" id="SSF56645">
    <property type="entry name" value="Acyl-CoA dehydrogenase NM domain-like"/>
    <property type="match status" value="1"/>
</dbReference>
<dbReference type="Proteomes" id="UP000460272">
    <property type="component" value="Unassembled WGS sequence"/>
</dbReference>
<dbReference type="GO" id="GO:0050660">
    <property type="term" value="F:flavin adenine dinucleotide binding"/>
    <property type="evidence" value="ECO:0007669"/>
    <property type="project" value="InterPro"/>
</dbReference>
<dbReference type="Gene3D" id="2.40.110.10">
    <property type="entry name" value="Butyryl-CoA Dehydrogenase, subunit A, domain 2"/>
    <property type="match status" value="1"/>
</dbReference>
<dbReference type="Gene3D" id="1.20.140.10">
    <property type="entry name" value="Butyryl-CoA Dehydrogenase, subunit A, domain 3"/>
    <property type="match status" value="1"/>
</dbReference>
<dbReference type="InterPro" id="IPR013107">
    <property type="entry name" value="Acyl-CoA_DH_C"/>
</dbReference>
<gene>
    <name evidence="3" type="ORF">EAS64_39830</name>
</gene>
<organism evidence="3 4">
    <name type="scientific">Trebonia kvetii</name>
    <dbReference type="NCBI Taxonomy" id="2480626"/>
    <lineage>
        <taxon>Bacteria</taxon>
        <taxon>Bacillati</taxon>
        <taxon>Actinomycetota</taxon>
        <taxon>Actinomycetes</taxon>
        <taxon>Streptosporangiales</taxon>
        <taxon>Treboniaceae</taxon>
        <taxon>Trebonia</taxon>
    </lineage>
</organism>
<keyword evidence="4" id="KW-1185">Reference proteome</keyword>
<dbReference type="InterPro" id="IPR037069">
    <property type="entry name" value="AcylCoA_DH/ox_N_sf"/>
</dbReference>
<dbReference type="InterPro" id="IPR009100">
    <property type="entry name" value="AcylCoA_DH/oxidase_NM_dom_sf"/>
</dbReference>
<reference evidence="3 4" key="1">
    <citation type="submission" date="2018-11" db="EMBL/GenBank/DDBJ databases">
        <title>Trebonia kvetii gen.nov., sp.nov., a novel acidophilic actinobacterium, and proposal of the new actinobacterial family Treboniaceae fam. nov.</title>
        <authorList>
            <person name="Rapoport D."/>
            <person name="Sagova-Mareckova M."/>
            <person name="Sedlacek I."/>
            <person name="Provaznik J."/>
            <person name="Kralova S."/>
            <person name="Pavlinic D."/>
            <person name="Benes V."/>
            <person name="Kopecky J."/>
        </authorList>
    </citation>
    <scope>NUCLEOTIDE SEQUENCE [LARGE SCALE GENOMIC DNA]</scope>
    <source>
        <strain evidence="3 4">15Tr583</strain>
    </source>
</reference>
<dbReference type="OrthoDB" id="3404950at2"/>
<evidence type="ECO:0000256" key="1">
    <source>
        <dbReference type="ARBA" id="ARBA00023002"/>
    </source>
</evidence>
<dbReference type="GO" id="GO:0016627">
    <property type="term" value="F:oxidoreductase activity, acting on the CH-CH group of donors"/>
    <property type="evidence" value="ECO:0007669"/>
    <property type="project" value="InterPro"/>
</dbReference>
<comment type="caution">
    <text evidence="3">The sequence shown here is derived from an EMBL/GenBank/DDBJ whole genome shotgun (WGS) entry which is preliminary data.</text>
</comment>
<dbReference type="InterPro" id="IPR036250">
    <property type="entry name" value="AcylCo_DH-like_C"/>
</dbReference>
<feature type="domain" description="Acyl-CoA dehydrogenase C-terminal" evidence="2">
    <location>
        <begin position="264"/>
        <end position="393"/>
    </location>
</feature>
<dbReference type="SUPFAM" id="SSF47203">
    <property type="entry name" value="Acyl-CoA dehydrogenase C-terminal domain-like"/>
    <property type="match status" value="1"/>
</dbReference>
<evidence type="ECO:0000313" key="4">
    <source>
        <dbReference type="Proteomes" id="UP000460272"/>
    </source>
</evidence>